<evidence type="ECO:0000313" key="7">
    <source>
        <dbReference type="EMBL" id="NKI18061.1"/>
    </source>
</evidence>
<evidence type="ECO:0000256" key="5">
    <source>
        <dbReference type="ARBA" id="ARBA00023136"/>
    </source>
</evidence>
<proteinExistence type="inferred from homology"/>
<feature type="transmembrane region" description="Helical" evidence="6">
    <location>
        <begin position="71"/>
        <end position="91"/>
    </location>
</feature>
<comment type="caution">
    <text evidence="7">The sequence shown here is derived from an EMBL/GenBank/DDBJ whole genome shotgun (WGS) entry which is preliminary data.</text>
</comment>
<evidence type="ECO:0000256" key="1">
    <source>
        <dbReference type="ARBA" id="ARBA00004141"/>
    </source>
</evidence>
<reference evidence="7 8" key="1">
    <citation type="submission" date="2020-04" db="EMBL/GenBank/DDBJ databases">
        <authorList>
            <person name="Yoon J."/>
        </authorList>
    </citation>
    <scope>NUCLEOTIDE SEQUENCE [LARGE SCALE GENOMIC DNA]</scope>
    <source>
        <strain evidence="7 8">KMU-166</strain>
    </source>
</reference>
<accession>A0ABX1GGK6</accession>
<keyword evidence="4 6" id="KW-1133">Transmembrane helix</keyword>
<evidence type="ECO:0000256" key="6">
    <source>
        <dbReference type="SAM" id="Phobius"/>
    </source>
</evidence>
<dbReference type="InterPro" id="IPR006696">
    <property type="entry name" value="DUF423"/>
</dbReference>
<dbReference type="EMBL" id="JAAWWK010000004">
    <property type="protein sequence ID" value="NKI18061.1"/>
    <property type="molecule type" value="Genomic_DNA"/>
</dbReference>
<comment type="similarity">
    <text evidence="2">Belongs to the UPF0382 family.</text>
</comment>
<dbReference type="PANTHER" id="PTHR43461:SF1">
    <property type="entry name" value="TRANSMEMBRANE PROTEIN 256"/>
    <property type="match status" value="1"/>
</dbReference>
<dbReference type="RefSeq" id="WP_168450594.1">
    <property type="nucleotide sequence ID" value="NZ_JAAWWK010000004.1"/>
</dbReference>
<feature type="transmembrane region" description="Helical" evidence="6">
    <location>
        <begin position="97"/>
        <end position="121"/>
    </location>
</feature>
<evidence type="ECO:0000256" key="2">
    <source>
        <dbReference type="ARBA" id="ARBA00009694"/>
    </source>
</evidence>
<keyword evidence="8" id="KW-1185">Reference proteome</keyword>
<evidence type="ECO:0000256" key="4">
    <source>
        <dbReference type="ARBA" id="ARBA00022989"/>
    </source>
</evidence>
<evidence type="ECO:0000256" key="3">
    <source>
        <dbReference type="ARBA" id="ARBA00022692"/>
    </source>
</evidence>
<gene>
    <name evidence="7" type="ORF">HCU74_11665</name>
</gene>
<sequence>MASISLGIAAVYGFLAVALGAFGAHGLKARLSSEMMAVYETAVQYHFYHAFALLAAALLLHSGVQHAALRASVWLFALGIALFSGSLYALALTEIKVLGAITPVGGLLFLLGWACLAVAAIKGL</sequence>
<evidence type="ECO:0000313" key="8">
    <source>
        <dbReference type="Proteomes" id="UP000765845"/>
    </source>
</evidence>
<protein>
    <submittedName>
        <fullName evidence="7">DUF423 domain-containing protein</fullName>
    </submittedName>
</protein>
<dbReference type="PANTHER" id="PTHR43461">
    <property type="entry name" value="TRANSMEMBRANE PROTEIN 256"/>
    <property type="match status" value="1"/>
</dbReference>
<keyword evidence="3 6" id="KW-0812">Transmembrane</keyword>
<dbReference type="Proteomes" id="UP000765845">
    <property type="component" value="Unassembled WGS sequence"/>
</dbReference>
<feature type="transmembrane region" description="Helical" evidence="6">
    <location>
        <begin position="47"/>
        <end position="64"/>
    </location>
</feature>
<name>A0ABX1GGK6_9GAMM</name>
<organism evidence="7 8">
    <name type="scientific">Spongiibacter thalassae</name>
    <dbReference type="NCBI Taxonomy" id="2721624"/>
    <lineage>
        <taxon>Bacteria</taxon>
        <taxon>Pseudomonadati</taxon>
        <taxon>Pseudomonadota</taxon>
        <taxon>Gammaproteobacteria</taxon>
        <taxon>Cellvibrionales</taxon>
        <taxon>Spongiibacteraceae</taxon>
        <taxon>Spongiibacter</taxon>
    </lineage>
</organism>
<keyword evidence="5 6" id="KW-0472">Membrane</keyword>
<comment type="subcellular location">
    <subcellularLocation>
        <location evidence="1">Membrane</location>
        <topology evidence="1">Multi-pass membrane protein</topology>
    </subcellularLocation>
</comment>
<dbReference type="Pfam" id="PF04241">
    <property type="entry name" value="DUF423"/>
    <property type="match status" value="1"/>
</dbReference>